<dbReference type="RefSeq" id="WP_238896757.1">
    <property type="nucleotide sequence ID" value="NZ_JAKOGG010000008.1"/>
</dbReference>
<dbReference type="InterPro" id="IPR035937">
    <property type="entry name" value="FPG_N"/>
</dbReference>
<keyword evidence="12 15" id="KW-0511">Multifunctional enzyme</keyword>
<dbReference type="NCBIfam" id="TIGR00577">
    <property type="entry name" value="fpg"/>
    <property type="match status" value="1"/>
</dbReference>
<organism evidence="18 19">
    <name type="scientific">Shewanella electrica</name>
    <dbReference type="NCBI Taxonomy" id="515560"/>
    <lineage>
        <taxon>Bacteria</taxon>
        <taxon>Pseudomonadati</taxon>
        <taxon>Pseudomonadota</taxon>
        <taxon>Gammaproteobacteria</taxon>
        <taxon>Alteromonadales</taxon>
        <taxon>Shewanellaceae</taxon>
        <taxon>Shewanella</taxon>
    </lineage>
</organism>
<comment type="catalytic activity">
    <reaction evidence="14 15">
        <text>2'-deoxyribonucleotide-(2'-deoxyribose 5'-phosphate)-2'-deoxyribonucleotide-DNA = a 3'-end 2'-deoxyribonucleotide-(2,3-dehydro-2,3-deoxyribose 5'-phosphate)-DNA + a 5'-end 5'-phospho-2'-deoxyribonucleoside-DNA + H(+)</text>
        <dbReference type="Rhea" id="RHEA:66592"/>
        <dbReference type="Rhea" id="RHEA-COMP:13180"/>
        <dbReference type="Rhea" id="RHEA-COMP:16897"/>
        <dbReference type="Rhea" id="RHEA-COMP:17067"/>
        <dbReference type="ChEBI" id="CHEBI:15378"/>
        <dbReference type="ChEBI" id="CHEBI:136412"/>
        <dbReference type="ChEBI" id="CHEBI:157695"/>
        <dbReference type="ChEBI" id="CHEBI:167181"/>
        <dbReference type="EC" id="4.2.99.18"/>
    </reaction>
</comment>
<dbReference type="PANTHER" id="PTHR22993">
    <property type="entry name" value="FORMAMIDOPYRIMIDINE-DNA GLYCOSYLASE"/>
    <property type="match status" value="1"/>
</dbReference>
<feature type="active site" description="Proton donor" evidence="15">
    <location>
        <position position="3"/>
    </location>
</feature>
<dbReference type="EC" id="3.2.2.23" evidence="15"/>
<evidence type="ECO:0000256" key="3">
    <source>
        <dbReference type="ARBA" id="ARBA00011245"/>
    </source>
</evidence>
<feature type="active site" description="Schiff-base intermediate with DNA" evidence="15">
    <location>
        <position position="2"/>
    </location>
</feature>
<protein>
    <recommendedName>
        <fullName evidence="15">Formamidopyrimidine-DNA glycosylase</fullName>
        <shortName evidence="15">Fapy-DNA glycosylase</shortName>
        <ecNumber evidence="15">3.2.2.23</ecNumber>
    </recommendedName>
    <alternativeName>
        <fullName evidence="15">DNA-(apurinic or apyrimidinic site) lyase MutM</fullName>
        <shortName evidence="15">AP lyase MutM</shortName>
        <ecNumber evidence="15">4.2.99.18</ecNumber>
    </alternativeName>
</protein>
<feature type="binding site" evidence="15">
    <location>
        <position position="109"/>
    </location>
    <ligand>
        <name>DNA</name>
        <dbReference type="ChEBI" id="CHEBI:16991"/>
    </ligand>
</feature>
<comment type="similarity">
    <text evidence="2 15">Belongs to the FPG family.</text>
</comment>
<dbReference type="InterPro" id="IPR000214">
    <property type="entry name" value="Znf_DNA_glyclase/AP_lyase"/>
</dbReference>
<dbReference type="InterPro" id="IPR015886">
    <property type="entry name" value="H2TH_FPG"/>
</dbReference>
<dbReference type="PROSITE" id="PS51068">
    <property type="entry name" value="FPG_CAT"/>
    <property type="match status" value="1"/>
</dbReference>
<comment type="cofactor">
    <cofactor evidence="15">
        <name>Zn(2+)</name>
        <dbReference type="ChEBI" id="CHEBI:29105"/>
    </cofactor>
    <text evidence="15">Binds 1 zinc ion per subunit.</text>
</comment>
<dbReference type="PROSITE" id="PS01242">
    <property type="entry name" value="ZF_FPG_1"/>
    <property type="match status" value="1"/>
</dbReference>
<feature type="domain" description="Formamidopyrimidine-DNA glycosylase catalytic" evidence="17">
    <location>
        <begin position="2"/>
        <end position="112"/>
    </location>
</feature>
<dbReference type="InterPro" id="IPR020629">
    <property type="entry name" value="FPG_Glyclase"/>
</dbReference>
<dbReference type="GO" id="GO:0008534">
    <property type="term" value="F:oxidized purine nucleobase lesion DNA N-glycosylase activity"/>
    <property type="evidence" value="ECO:0007669"/>
    <property type="project" value="UniProtKB-EC"/>
</dbReference>
<dbReference type="NCBIfam" id="NF002211">
    <property type="entry name" value="PRK01103.1"/>
    <property type="match status" value="1"/>
</dbReference>
<keyword evidence="19" id="KW-1185">Reference proteome</keyword>
<evidence type="ECO:0000256" key="13">
    <source>
        <dbReference type="ARBA" id="ARBA00023295"/>
    </source>
</evidence>
<evidence type="ECO:0000256" key="10">
    <source>
        <dbReference type="ARBA" id="ARBA00023204"/>
    </source>
</evidence>
<evidence type="ECO:0000256" key="7">
    <source>
        <dbReference type="ARBA" id="ARBA00022801"/>
    </source>
</evidence>
<dbReference type="PROSITE" id="PS51066">
    <property type="entry name" value="ZF_FPG_2"/>
    <property type="match status" value="1"/>
</dbReference>
<gene>
    <name evidence="15 18" type="primary">mutM</name>
    <name evidence="15" type="synonym">fpg</name>
    <name evidence="18" type="ORF">L9G74_12550</name>
</gene>
<evidence type="ECO:0000256" key="4">
    <source>
        <dbReference type="ARBA" id="ARBA00022723"/>
    </source>
</evidence>
<comment type="subunit">
    <text evidence="3 15">Monomer.</text>
</comment>
<keyword evidence="10 15" id="KW-0234">DNA repair</keyword>
<dbReference type="Pfam" id="PF01149">
    <property type="entry name" value="Fapy_DNA_glyco"/>
    <property type="match status" value="1"/>
</dbReference>
<dbReference type="SUPFAM" id="SSF46946">
    <property type="entry name" value="S13-like H2TH domain"/>
    <property type="match status" value="1"/>
</dbReference>
<dbReference type="InterPro" id="IPR012319">
    <property type="entry name" value="FPG_cat"/>
</dbReference>
<evidence type="ECO:0000256" key="2">
    <source>
        <dbReference type="ARBA" id="ARBA00009409"/>
    </source>
</evidence>
<evidence type="ECO:0000256" key="15">
    <source>
        <dbReference type="HAMAP-Rule" id="MF_00103"/>
    </source>
</evidence>
<feature type="binding site" evidence="15">
    <location>
        <position position="151"/>
    </location>
    <ligand>
        <name>DNA</name>
        <dbReference type="ChEBI" id="CHEBI:16991"/>
    </ligand>
</feature>
<keyword evidence="13 15" id="KW-0326">Glycosidase</keyword>
<comment type="function">
    <text evidence="15">Involved in base excision repair of DNA damaged by oxidation or by mutagenic agents. Acts as DNA glycosylase that recognizes and removes damaged bases. Has a preference for oxidized purines, such as 7,8-dihydro-8-oxoguanine (8-oxoG). Has AP (apurinic/apyrimidinic) lyase activity and introduces nicks in the DNA strand. Cleaves the DNA backbone by beta-delta elimination to generate a single-strand break at the site of the removed base with both 3'- and 5'-phosphates.</text>
</comment>
<comment type="caution">
    <text evidence="18">The sequence shown here is derived from an EMBL/GenBank/DDBJ whole genome shotgun (WGS) entry which is preliminary data.</text>
</comment>
<proteinExistence type="inferred from homology"/>
<sequence length="272" mass="29726">MPELPEVEVTRRGVEPWLLGQNVQALIVRNASLRWPVPELAQQMVGQTIKAVRRRAKYLLIDTDAGTAIVHLGMSGSLRIVSERTEVQKHDHIDLVLGSGRIMRFNDPRRFGAWLWCQLPEQAHPLLAKLGPEPLSDAFNVDYLAAALKGKSKAIKLCLMDNAVVVGVGNIYANEALFAAAIHPQTPAGKIEREALAQLVTAVKQILAFAIEQGGTTLKDFTNAEGKPGYFAQKLHVYGRGGATCNQCGALLTEIRLGQRSTVFCGVCQPKR</sequence>
<evidence type="ECO:0000256" key="1">
    <source>
        <dbReference type="ARBA" id="ARBA00001668"/>
    </source>
</evidence>
<keyword evidence="6 15" id="KW-0863">Zinc-finger</keyword>
<dbReference type="PANTHER" id="PTHR22993:SF9">
    <property type="entry name" value="FORMAMIDOPYRIMIDINE-DNA GLYCOSYLASE"/>
    <property type="match status" value="1"/>
</dbReference>
<evidence type="ECO:0000256" key="6">
    <source>
        <dbReference type="ARBA" id="ARBA00022771"/>
    </source>
</evidence>
<feature type="binding site" evidence="15">
    <location>
        <position position="90"/>
    </location>
    <ligand>
        <name>DNA</name>
        <dbReference type="ChEBI" id="CHEBI:16991"/>
    </ligand>
</feature>
<dbReference type="InterPro" id="IPR010979">
    <property type="entry name" value="Ribosomal_uS13-like_H2TH"/>
</dbReference>
<name>A0ABT2FLR0_9GAMM</name>
<feature type="active site" description="Proton donor; for delta-elimination activity" evidence="15">
    <location>
        <position position="260"/>
    </location>
</feature>
<keyword evidence="9 15" id="KW-0238">DNA-binding</keyword>
<dbReference type="GO" id="GO:0140078">
    <property type="term" value="F:class I DNA-(apurinic or apyrimidinic site) endonuclease activity"/>
    <property type="evidence" value="ECO:0007669"/>
    <property type="project" value="UniProtKB-EC"/>
</dbReference>
<keyword evidence="4 15" id="KW-0479">Metal-binding</keyword>
<evidence type="ECO:0000313" key="18">
    <source>
        <dbReference type="EMBL" id="MCS4557276.1"/>
    </source>
</evidence>
<reference evidence="18 19" key="1">
    <citation type="submission" date="2022-02" db="EMBL/GenBank/DDBJ databases">
        <authorList>
            <person name="Zhuang L."/>
        </authorList>
    </citation>
    <scope>NUCLEOTIDE SEQUENCE [LARGE SCALE GENOMIC DNA]</scope>
    <source>
        <strain evidence="18 19">C32</strain>
    </source>
</reference>
<reference evidence="19" key="2">
    <citation type="submission" date="2023-07" db="EMBL/GenBank/DDBJ databases">
        <title>Shewanella mangrovi sp. nov., an acetaldehyde- degrading bacterium isolated from mangrove sediment.</title>
        <authorList>
            <person name="Liu Y."/>
        </authorList>
    </citation>
    <scope>NUCLEOTIDE SEQUENCE [LARGE SCALE GENOMIC DNA]</scope>
    <source>
        <strain evidence="19">C32</strain>
    </source>
</reference>
<dbReference type="Proteomes" id="UP001201549">
    <property type="component" value="Unassembled WGS sequence"/>
</dbReference>
<comment type="catalytic activity">
    <reaction evidence="1 15">
        <text>Hydrolysis of DNA containing ring-opened 7-methylguanine residues, releasing 2,6-diamino-4-hydroxy-5-(N-methyl)formamidopyrimidine.</text>
        <dbReference type="EC" id="3.2.2.23"/>
    </reaction>
</comment>
<dbReference type="CDD" id="cd08966">
    <property type="entry name" value="EcFpg-like_N"/>
    <property type="match status" value="1"/>
</dbReference>
<evidence type="ECO:0000259" key="16">
    <source>
        <dbReference type="PROSITE" id="PS51066"/>
    </source>
</evidence>
<evidence type="ECO:0000256" key="11">
    <source>
        <dbReference type="ARBA" id="ARBA00023239"/>
    </source>
</evidence>
<evidence type="ECO:0000256" key="14">
    <source>
        <dbReference type="ARBA" id="ARBA00044632"/>
    </source>
</evidence>
<dbReference type="InterPro" id="IPR015887">
    <property type="entry name" value="DNA_glyclase_Znf_dom_DNA_BS"/>
</dbReference>
<accession>A0ABT2FLR0</accession>
<keyword evidence="7 15" id="KW-0378">Hydrolase</keyword>
<dbReference type="SMART" id="SM01232">
    <property type="entry name" value="H2TH"/>
    <property type="match status" value="1"/>
</dbReference>
<keyword evidence="11 15" id="KW-0456">Lyase</keyword>
<dbReference type="Gene3D" id="3.20.190.10">
    <property type="entry name" value="MutM-like, N-terminal"/>
    <property type="match status" value="1"/>
</dbReference>
<dbReference type="Gene3D" id="1.10.8.50">
    <property type="match status" value="1"/>
</dbReference>
<dbReference type="Pfam" id="PF06827">
    <property type="entry name" value="zf-FPG_IleRS"/>
    <property type="match status" value="1"/>
</dbReference>
<dbReference type="SMART" id="SM00898">
    <property type="entry name" value="Fapy_DNA_glyco"/>
    <property type="match status" value="1"/>
</dbReference>
<keyword evidence="5 15" id="KW-0227">DNA damage</keyword>
<dbReference type="SUPFAM" id="SSF81624">
    <property type="entry name" value="N-terminal domain of MutM-like DNA repair proteins"/>
    <property type="match status" value="1"/>
</dbReference>
<evidence type="ECO:0000259" key="17">
    <source>
        <dbReference type="PROSITE" id="PS51068"/>
    </source>
</evidence>
<feature type="domain" description="FPG-type" evidence="16">
    <location>
        <begin position="236"/>
        <end position="270"/>
    </location>
</feature>
<dbReference type="Pfam" id="PF06831">
    <property type="entry name" value="H2TH"/>
    <property type="match status" value="1"/>
</dbReference>
<keyword evidence="8 15" id="KW-0862">Zinc</keyword>
<dbReference type="SUPFAM" id="SSF57716">
    <property type="entry name" value="Glucocorticoid receptor-like (DNA-binding domain)"/>
    <property type="match status" value="1"/>
</dbReference>
<evidence type="ECO:0000256" key="12">
    <source>
        <dbReference type="ARBA" id="ARBA00023268"/>
    </source>
</evidence>
<dbReference type="EMBL" id="JAKOGG010000008">
    <property type="protein sequence ID" value="MCS4557276.1"/>
    <property type="molecule type" value="Genomic_DNA"/>
</dbReference>
<evidence type="ECO:0000313" key="19">
    <source>
        <dbReference type="Proteomes" id="UP001201549"/>
    </source>
</evidence>
<dbReference type="InterPro" id="IPR010663">
    <property type="entry name" value="Znf_FPG/IleRS"/>
</dbReference>
<dbReference type="EC" id="4.2.99.18" evidence="15"/>
<evidence type="ECO:0000256" key="8">
    <source>
        <dbReference type="ARBA" id="ARBA00022833"/>
    </source>
</evidence>
<evidence type="ECO:0000256" key="9">
    <source>
        <dbReference type="ARBA" id="ARBA00023125"/>
    </source>
</evidence>
<dbReference type="HAMAP" id="MF_00103">
    <property type="entry name" value="Fapy_DNA_glycosyl"/>
    <property type="match status" value="1"/>
</dbReference>
<feature type="active site" description="Proton donor; for beta-elimination activity" evidence="15">
    <location>
        <position position="57"/>
    </location>
</feature>
<evidence type="ECO:0000256" key="5">
    <source>
        <dbReference type="ARBA" id="ARBA00022763"/>
    </source>
</evidence>